<dbReference type="Gene3D" id="3.40.50.620">
    <property type="entry name" value="HUPs"/>
    <property type="match status" value="1"/>
</dbReference>
<dbReference type="InterPro" id="IPR032678">
    <property type="entry name" value="tRNA-synt_1_cat_dom"/>
</dbReference>
<organism evidence="5 6">
    <name type="scientific">Fasciolopsis buskii</name>
    <dbReference type="NCBI Taxonomy" id="27845"/>
    <lineage>
        <taxon>Eukaryota</taxon>
        <taxon>Metazoa</taxon>
        <taxon>Spiralia</taxon>
        <taxon>Lophotrochozoa</taxon>
        <taxon>Platyhelminthes</taxon>
        <taxon>Trematoda</taxon>
        <taxon>Digenea</taxon>
        <taxon>Plagiorchiida</taxon>
        <taxon>Echinostomata</taxon>
        <taxon>Echinostomatoidea</taxon>
        <taxon>Fasciolidae</taxon>
        <taxon>Fasciolopsis</taxon>
    </lineage>
</organism>
<dbReference type="Pfam" id="PF01406">
    <property type="entry name" value="tRNA-synt_1e"/>
    <property type="match status" value="1"/>
</dbReference>
<proteinExistence type="predicted"/>
<sequence length="525" mass="58694">MASSVFGESMDIHSGGVDLKFPHHDNELAQSEAYFNHSHWVNYFLHSGHLTISGCKMSKSLKNFITIRDALQEHSARRLRLTFLLHSWRDTLDYNQDTVAEAISYEKILTDFLYNATNFHLLSAVADPIHDGIGSTNTTLSSAMIKAQNDVYDALCDSFDTRRAMAVLKDFIGLVDQYSLRQTGTDLSFSEACAQIHAATCFVLRLLRVFGVADETIASMGTPVPVGATVAGEVICDTDKRNSVCLPEESSSTDQLHRSWLSMDAPTLSRFRFALEGALKAAHTFSRTLLAEENAFQEIANQSAKAIFSEFGLDILKPTENLCDPLNTVINTKLKKDINSVIRTRFGLETEVWPILFRLLFSIASMRQTVRALLFSGSVHDKACKQRLLTACDRMRDEDLVRAGIRLQDRAGTSDMMRSVNSAPAIGLVAPEILAEEILAKAKREAERREAKTRATVSRNEAGRQPPWEMFLRELDKYSRFDDKGMPTHDSSGKELAKSQLKKLQKLYDAQAKRYAAYLKSTGIT</sequence>
<dbReference type="PANTHER" id="PTHR10890">
    <property type="entry name" value="CYSTEINYL-TRNA SYNTHETASE"/>
    <property type="match status" value="1"/>
</dbReference>
<comment type="caution">
    <text evidence="5">The sequence shown here is derived from an EMBL/GenBank/DDBJ whole genome shotgun (WGS) entry which is preliminary data.</text>
</comment>
<gene>
    <name evidence="5" type="ORF">FBUS_05324</name>
</gene>
<dbReference type="EMBL" id="LUCM01006295">
    <property type="protein sequence ID" value="KAA0191499.1"/>
    <property type="molecule type" value="Genomic_DNA"/>
</dbReference>
<keyword evidence="1 5" id="KW-0436">Ligase</keyword>
<keyword evidence="6" id="KW-1185">Reference proteome</keyword>
<evidence type="ECO:0000313" key="6">
    <source>
        <dbReference type="Proteomes" id="UP000728185"/>
    </source>
</evidence>
<name>A0A8E0VJD2_9TREM</name>
<dbReference type="GO" id="GO:0005524">
    <property type="term" value="F:ATP binding"/>
    <property type="evidence" value="ECO:0007669"/>
    <property type="project" value="UniProtKB-KW"/>
</dbReference>
<reference evidence="5" key="1">
    <citation type="submission" date="2019-05" db="EMBL/GenBank/DDBJ databases">
        <title>Annotation for the trematode Fasciolopsis buski.</title>
        <authorList>
            <person name="Choi Y.-J."/>
        </authorList>
    </citation>
    <scope>NUCLEOTIDE SEQUENCE</scope>
    <source>
        <strain evidence="5">HT</strain>
        <tissue evidence="5">Whole worm</tissue>
    </source>
</reference>
<dbReference type="InterPro" id="IPR024909">
    <property type="entry name" value="Cys-tRNA/MSH_ligase"/>
</dbReference>
<evidence type="ECO:0000259" key="4">
    <source>
        <dbReference type="Pfam" id="PF01406"/>
    </source>
</evidence>
<keyword evidence="3" id="KW-0067">ATP-binding</keyword>
<dbReference type="GO" id="GO:0004817">
    <property type="term" value="F:cysteine-tRNA ligase activity"/>
    <property type="evidence" value="ECO:0007669"/>
    <property type="project" value="TreeGrafter"/>
</dbReference>
<protein>
    <submittedName>
        <fullName evidence="5">Cysteine--tRNA ligase cytoplasmic</fullName>
    </submittedName>
</protein>
<dbReference type="SUPFAM" id="SSF52374">
    <property type="entry name" value="Nucleotidylyl transferase"/>
    <property type="match status" value="1"/>
</dbReference>
<dbReference type="OrthoDB" id="438179at2759"/>
<evidence type="ECO:0000256" key="3">
    <source>
        <dbReference type="ARBA" id="ARBA00022840"/>
    </source>
</evidence>
<evidence type="ECO:0000256" key="1">
    <source>
        <dbReference type="ARBA" id="ARBA00022598"/>
    </source>
</evidence>
<dbReference type="GO" id="GO:0006423">
    <property type="term" value="P:cysteinyl-tRNA aminoacylation"/>
    <property type="evidence" value="ECO:0007669"/>
    <property type="project" value="TreeGrafter"/>
</dbReference>
<dbReference type="PANTHER" id="PTHR10890:SF3">
    <property type="entry name" value="CYSTEINE--TRNA LIGASE, CYTOPLASMIC"/>
    <property type="match status" value="1"/>
</dbReference>
<dbReference type="InterPro" id="IPR014729">
    <property type="entry name" value="Rossmann-like_a/b/a_fold"/>
</dbReference>
<feature type="domain" description="tRNA synthetases class I catalytic" evidence="4">
    <location>
        <begin position="1"/>
        <end position="102"/>
    </location>
</feature>
<dbReference type="Proteomes" id="UP000728185">
    <property type="component" value="Unassembled WGS sequence"/>
</dbReference>
<dbReference type="GO" id="GO:0005737">
    <property type="term" value="C:cytoplasm"/>
    <property type="evidence" value="ECO:0007669"/>
    <property type="project" value="TreeGrafter"/>
</dbReference>
<accession>A0A8E0VJD2</accession>
<dbReference type="AlphaFoldDB" id="A0A8E0VJD2"/>
<evidence type="ECO:0000256" key="2">
    <source>
        <dbReference type="ARBA" id="ARBA00022741"/>
    </source>
</evidence>
<keyword evidence="2" id="KW-0547">Nucleotide-binding</keyword>
<evidence type="ECO:0000313" key="5">
    <source>
        <dbReference type="EMBL" id="KAA0191499.1"/>
    </source>
</evidence>